<comment type="caution">
    <text evidence="2">The sequence shown here is derived from an EMBL/GenBank/DDBJ whole genome shotgun (WGS) entry which is preliminary data.</text>
</comment>
<dbReference type="GO" id="GO:0006629">
    <property type="term" value="P:lipid metabolic process"/>
    <property type="evidence" value="ECO:0007669"/>
    <property type="project" value="InterPro"/>
</dbReference>
<feature type="domain" description="GP-PDE" evidence="1">
    <location>
        <begin position="46"/>
        <end position="277"/>
    </location>
</feature>
<dbReference type="InterPro" id="IPR030395">
    <property type="entry name" value="GP_PDE_dom"/>
</dbReference>
<dbReference type="Proteomes" id="UP000318521">
    <property type="component" value="Unassembled WGS sequence"/>
</dbReference>
<evidence type="ECO:0000313" key="3">
    <source>
        <dbReference type="Proteomes" id="UP000318521"/>
    </source>
</evidence>
<organism evidence="2 3">
    <name type="scientific">Alkalicoccobacillus porphyridii</name>
    <dbReference type="NCBI Taxonomy" id="2597270"/>
    <lineage>
        <taxon>Bacteria</taxon>
        <taxon>Bacillati</taxon>
        <taxon>Bacillota</taxon>
        <taxon>Bacilli</taxon>
        <taxon>Bacillales</taxon>
        <taxon>Bacillaceae</taxon>
        <taxon>Alkalicoccobacillus</taxon>
    </lineage>
</organism>
<dbReference type="InterPro" id="IPR017946">
    <property type="entry name" value="PLC-like_Pdiesterase_TIM-brl"/>
</dbReference>
<dbReference type="OrthoDB" id="384721at2"/>
<dbReference type="SUPFAM" id="SSF51695">
    <property type="entry name" value="PLC-like phosphodiesterases"/>
    <property type="match status" value="1"/>
</dbReference>
<evidence type="ECO:0000259" key="1">
    <source>
        <dbReference type="PROSITE" id="PS51704"/>
    </source>
</evidence>
<name>A0A553ZWH9_9BACI</name>
<sequence length="284" mass="32223">MLFILGPLKVLVPSLMVMSLPYCGTGKKKEALKSQCNCSGGTMAHTKIFAHRGFSEKYPENTMTAFEYAAAAGADGIELDVQLTKDGVPVIIHDRHVNRVTSGKGRVNSFTVKEIQALQMKEDKNERIPTFEEYLDWSKNHSLLLNLELKTELTDRSFIKELILPLLEKYEVEERTIISSFDHKALMVAKQQKPHIEAAALVHQAMVKPEAYLNLLGVEGIHFESSTLLMHEAQQLQERGVAIRPYTVNTRDKMMQFFTWGCEGIFTDYPDLALELRDQRFMAT</sequence>
<dbReference type="Gene3D" id="3.20.20.190">
    <property type="entry name" value="Phosphatidylinositol (PI) phosphodiesterase"/>
    <property type="match status" value="1"/>
</dbReference>
<protein>
    <submittedName>
        <fullName evidence="2">Glycerophosphodiester phosphodiesterase</fullName>
    </submittedName>
</protein>
<dbReference type="GO" id="GO:0008081">
    <property type="term" value="F:phosphoric diester hydrolase activity"/>
    <property type="evidence" value="ECO:0007669"/>
    <property type="project" value="InterPro"/>
</dbReference>
<dbReference type="PANTHER" id="PTHR46211">
    <property type="entry name" value="GLYCEROPHOSPHORYL DIESTER PHOSPHODIESTERASE"/>
    <property type="match status" value="1"/>
</dbReference>
<keyword evidence="3" id="KW-1185">Reference proteome</keyword>
<dbReference type="Pfam" id="PF03009">
    <property type="entry name" value="GDPD"/>
    <property type="match status" value="1"/>
</dbReference>
<gene>
    <name evidence="2" type="ORF">FN960_15195</name>
</gene>
<evidence type="ECO:0000313" key="2">
    <source>
        <dbReference type="EMBL" id="TSB45824.1"/>
    </source>
</evidence>
<accession>A0A553ZWH9</accession>
<dbReference type="EMBL" id="VLXZ01000009">
    <property type="protein sequence ID" value="TSB45824.1"/>
    <property type="molecule type" value="Genomic_DNA"/>
</dbReference>
<proteinExistence type="predicted"/>
<dbReference type="AlphaFoldDB" id="A0A553ZWH9"/>
<dbReference type="PROSITE" id="PS51704">
    <property type="entry name" value="GP_PDE"/>
    <property type="match status" value="1"/>
</dbReference>
<reference evidence="2 3" key="1">
    <citation type="submission" date="2019-07" db="EMBL/GenBank/DDBJ databases">
        <authorList>
            <person name="Park Y.J."/>
            <person name="Jeong S.E."/>
            <person name="Jung H.S."/>
        </authorList>
    </citation>
    <scope>NUCLEOTIDE SEQUENCE [LARGE SCALE GENOMIC DNA]</scope>
    <source>
        <strain evidence="3">P16(2019)</strain>
    </source>
</reference>
<dbReference type="PANTHER" id="PTHR46211:SF1">
    <property type="entry name" value="GLYCEROPHOSPHODIESTER PHOSPHODIESTERASE, CYTOPLASMIC"/>
    <property type="match status" value="1"/>
</dbReference>